<dbReference type="GO" id="GO:0030915">
    <property type="term" value="C:Smc5-Smc6 complex"/>
    <property type="evidence" value="ECO:0007669"/>
    <property type="project" value="InterPro"/>
</dbReference>
<keyword evidence="5" id="KW-0479">Metal-binding</keyword>
<keyword evidence="14" id="KW-1185">Reference proteome</keyword>
<evidence type="ECO:0000256" key="7">
    <source>
        <dbReference type="ARBA" id="ARBA00022786"/>
    </source>
</evidence>
<comment type="caution">
    <text evidence="13">The sequence shown here is derived from an EMBL/GenBank/DDBJ whole genome shotgun (WGS) entry which is preliminary data.</text>
</comment>
<dbReference type="GO" id="GO:0000724">
    <property type="term" value="P:double-strand break repair via homologous recombination"/>
    <property type="evidence" value="ECO:0007669"/>
    <property type="project" value="InterPro"/>
</dbReference>
<feature type="domain" description="SP-RING-type" evidence="12">
    <location>
        <begin position="278"/>
        <end position="373"/>
    </location>
</feature>
<evidence type="ECO:0000256" key="8">
    <source>
        <dbReference type="ARBA" id="ARBA00022833"/>
    </source>
</evidence>
<comment type="similarity">
    <text evidence="3">Belongs to the NSE2 family.</text>
</comment>
<name>A0AA39R7G9_9LECA</name>
<feature type="compositionally biased region" description="Low complexity" evidence="11">
    <location>
        <begin position="155"/>
        <end position="165"/>
    </location>
</feature>
<evidence type="ECO:0000313" key="13">
    <source>
        <dbReference type="EMBL" id="KAK0514866.1"/>
    </source>
</evidence>
<feature type="region of interest" description="Disordered" evidence="11">
    <location>
        <begin position="1"/>
        <end position="33"/>
    </location>
</feature>
<keyword evidence="8" id="KW-0862">Zinc</keyword>
<dbReference type="SUPFAM" id="SSF57850">
    <property type="entry name" value="RING/U-box"/>
    <property type="match status" value="1"/>
</dbReference>
<dbReference type="AlphaFoldDB" id="A0AA39R7G9"/>
<sequence length="461" mass="51325">MAHARSRPSAAPERQSRGPLTLPAYEPPQHPLNATAKRALETLPRNHRLDGLKNRQRLANNHLTHAAADINDRLQTKTTEYEKIKKRRLEKQGSQEDNEEMNRTIYKMRQETDGMTDRLEESVRKIIDASAEVEGMERVLKELHANAIHPRGNGSSTQSTAATSQFNHGHRRRTVGSDDDGSDYEDEPTEGVGDSESTMEALKQKIAEEREAYQAMSMAHRYASHNDYVGFKKIVHDAHYPGDSAPPMPHASTWFANESDDASVPRTRGAAAAADTIEDDDLTVASERISVNCPITLLPMKDPVTSRKCPHSFEKTAILDMIKISDETVPGTGRHGQKVIKCPVCTVLLTSDDLKEDQVLIRKIKRAKAAMNAQNEESSDEDDNSRRRRPSGYQPENISSSPAMTRTPGLKNERQSQAPGLASRQVSMVPNTQLQEVAEEERERSGSSTAVGDEDEDEMEE</sequence>
<dbReference type="PROSITE" id="PS51044">
    <property type="entry name" value="ZF_SP_RING"/>
    <property type="match status" value="1"/>
</dbReference>
<evidence type="ECO:0000256" key="10">
    <source>
        <dbReference type="PROSITE-ProRule" id="PRU00452"/>
    </source>
</evidence>
<comment type="pathway">
    <text evidence="2">Protein modification; protein sumoylation.</text>
</comment>
<keyword evidence="9" id="KW-0539">Nucleus</keyword>
<feature type="region of interest" description="Disordered" evidence="11">
    <location>
        <begin position="370"/>
        <end position="461"/>
    </location>
</feature>
<evidence type="ECO:0000256" key="6">
    <source>
        <dbReference type="ARBA" id="ARBA00022771"/>
    </source>
</evidence>
<evidence type="ECO:0000313" key="14">
    <source>
        <dbReference type="Proteomes" id="UP001166286"/>
    </source>
</evidence>
<dbReference type="InterPro" id="IPR026846">
    <property type="entry name" value="Nse2(Mms21)"/>
</dbReference>
<evidence type="ECO:0000256" key="2">
    <source>
        <dbReference type="ARBA" id="ARBA00004718"/>
    </source>
</evidence>
<evidence type="ECO:0000259" key="12">
    <source>
        <dbReference type="PROSITE" id="PS51044"/>
    </source>
</evidence>
<evidence type="ECO:0000256" key="4">
    <source>
        <dbReference type="ARBA" id="ARBA00022679"/>
    </source>
</evidence>
<feature type="region of interest" description="Disordered" evidence="11">
    <location>
        <begin position="147"/>
        <end position="199"/>
    </location>
</feature>
<accession>A0AA39R7G9</accession>
<dbReference type="CDD" id="cd16651">
    <property type="entry name" value="SPL-RING_NSE2"/>
    <property type="match status" value="1"/>
</dbReference>
<dbReference type="GO" id="GO:0016925">
    <property type="term" value="P:protein sumoylation"/>
    <property type="evidence" value="ECO:0007669"/>
    <property type="project" value="TreeGrafter"/>
</dbReference>
<dbReference type="GO" id="GO:0061665">
    <property type="term" value="F:SUMO ligase activity"/>
    <property type="evidence" value="ECO:0007669"/>
    <property type="project" value="TreeGrafter"/>
</dbReference>
<evidence type="ECO:0000256" key="5">
    <source>
        <dbReference type="ARBA" id="ARBA00022723"/>
    </source>
</evidence>
<dbReference type="GO" id="GO:0005634">
    <property type="term" value="C:nucleus"/>
    <property type="evidence" value="ECO:0007669"/>
    <property type="project" value="UniProtKB-SubCell"/>
</dbReference>
<reference evidence="13" key="1">
    <citation type="submission" date="2023-03" db="EMBL/GenBank/DDBJ databases">
        <title>Complete genome of Cladonia borealis.</title>
        <authorList>
            <person name="Park H."/>
        </authorList>
    </citation>
    <scope>NUCLEOTIDE SEQUENCE</scope>
    <source>
        <strain evidence="13">ANT050790</strain>
    </source>
</reference>
<organism evidence="13 14">
    <name type="scientific">Cladonia borealis</name>
    <dbReference type="NCBI Taxonomy" id="184061"/>
    <lineage>
        <taxon>Eukaryota</taxon>
        <taxon>Fungi</taxon>
        <taxon>Dikarya</taxon>
        <taxon>Ascomycota</taxon>
        <taxon>Pezizomycotina</taxon>
        <taxon>Lecanoromycetes</taxon>
        <taxon>OSLEUM clade</taxon>
        <taxon>Lecanoromycetidae</taxon>
        <taxon>Lecanorales</taxon>
        <taxon>Lecanorineae</taxon>
        <taxon>Cladoniaceae</taxon>
        <taxon>Cladonia</taxon>
    </lineage>
</organism>
<keyword evidence="6 10" id="KW-0863">Zinc-finger</keyword>
<feature type="compositionally biased region" description="Acidic residues" evidence="11">
    <location>
        <begin position="452"/>
        <end position="461"/>
    </location>
</feature>
<dbReference type="GO" id="GO:0008270">
    <property type="term" value="F:zinc ion binding"/>
    <property type="evidence" value="ECO:0007669"/>
    <property type="project" value="UniProtKB-KW"/>
</dbReference>
<dbReference type="EMBL" id="JAFEKC020000004">
    <property type="protein sequence ID" value="KAK0514866.1"/>
    <property type="molecule type" value="Genomic_DNA"/>
</dbReference>
<dbReference type="Proteomes" id="UP001166286">
    <property type="component" value="Unassembled WGS sequence"/>
</dbReference>
<gene>
    <name evidence="13" type="ORF">JMJ35_002245</name>
</gene>
<dbReference type="Pfam" id="PF11789">
    <property type="entry name" value="zf-Nse"/>
    <property type="match status" value="1"/>
</dbReference>
<evidence type="ECO:0000256" key="1">
    <source>
        <dbReference type="ARBA" id="ARBA00004123"/>
    </source>
</evidence>
<evidence type="ECO:0000256" key="3">
    <source>
        <dbReference type="ARBA" id="ARBA00008212"/>
    </source>
</evidence>
<dbReference type="PANTHER" id="PTHR21330">
    <property type="entry name" value="E3 SUMO-PROTEIN LIGASE NSE2"/>
    <property type="match status" value="1"/>
</dbReference>
<evidence type="ECO:0000256" key="9">
    <source>
        <dbReference type="ARBA" id="ARBA00023242"/>
    </source>
</evidence>
<dbReference type="InterPro" id="IPR013083">
    <property type="entry name" value="Znf_RING/FYVE/PHD"/>
</dbReference>
<evidence type="ECO:0000256" key="11">
    <source>
        <dbReference type="SAM" id="MobiDB-lite"/>
    </source>
</evidence>
<dbReference type="PANTHER" id="PTHR21330:SF1">
    <property type="entry name" value="E3 SUMO-PROTEIN LIGASE NSE2"/>
    <property type="match status" value="1"/>
</dbReference>
<keyword evidence="4" id="KW-0808">Transferase</keyword>
<feature type="compositionally biased region" description="Polar residues" evidence="11">
    <location>
        <begin position="424"/>
        <end position="435"/>
    </location>
</feature>
<feature type="compositionally biased region" description="Polar residues" evidence="11">
    <location>
        <begin position="394"/>
        <end position="404"/>
    </location>
</feature>
<dbReference type="Gene3D" id="3.30.40.10">
    <property type="entry name" value="Zinc/RING finger domain, C3HC4 (zinc finger)"/>
    <property type="match status" value="1"/>
</dbReference>
<feature type="compositionally biased region" description="Acidic residues" evidence="11">
    <location>
        <begin position="177"/>
        <end position="189"/>
    </location>
</feature>
<keyword evidence="7" id="KW-0833">Ubl conjugation pathway</keyword>
<comment type="subcellular location">
    <subcellularLocation>
        <location evidence="1">Nucleus</location>
    </subcellularLocation>
</comment>
<dbReference type="InterPro" id="IPR004181">
    <property type="entry name" value="Znf_MIZ"/>
</dbReference>
<protein>
    <recommendedName>
        <fullName evidence="12">SP-RING-type domain-containing protein</fullName>
    </recommendedName>
</protein>
<proteinExistence type="inferred from homology"/>